<feature type="region of interest" description="Disordered" evidence="2">
    <location>
        <begin position="273"/>
        <end position="301"/>
    </location>
</feature>
<feature type="region of interest" description="Disordered" evidence="2">
    <location>
        <begin position="330"/>
        <end position="397"/>
    </location>
</feature>
<keyword evidence="1" id="KW-0677">Repeat</keyword>
<dbReference type="Pfam" id="PF12738">
    <property type="entry name" value="PTCB-BRCT"/>
    <property type="match status" value="2"/>
</dbReference>
<feature type="region of interest" description="Disordered" evidence="2">
    <location>
        <begin position="1"/>
        <end position="62"/>
    </location>
</feature>
<reference evidence="4 5" key="1">
    <citation type="submission" date="2018-11" db="EMBL/GenBank/DDBJ databases">
        <title>Genome sequence of Saitozyma podzolica DSM 27192.</title>
        <authorList>
            <person name="Aliyu H."/>
            <person name="Gorte O."/>
            <person name="Ochsenreither K."/>
        </authorList>
    </citation>
    <scope>NUCLEOTIDE SEQUENCE [LARGE SCALE GENOMIC DNA]</scope>
    <source>
        <strain evidence="4 5">DSM 27192</strain>
    </source>
</reference>
<dbReference type="EMBL" id="RSCD01000008">
    <property type="protein sequence ID" value="RSH91243.1"/>
    <property type="molecule type" value="Genomic_DNA"/>
</dbReference>
<feature type="domain" description="BRCT" evidence="3">
    <location>
        <begin position="420"/>
        <end position="511"/>
    </location>
</feature>
<name>A0A427YJJ5_9TREE</name>
<dbReference type="GO" id="GO:0007095">
    <property type="term" value="P:mitotic G2 DNA damage checkpoint signaling"/>
    <property type="evidence" value="ECO:0007669"/>
    <property type="project" value="TreeGrafter"/>
</dbReference>
<feature type="region of interest" description="Disordered" evidence="2">
    <location>
        <begin position="626"/>
        <end position="851"/>
    </location>
</feature>
<feature type="domain" description="BRCT" evidence="3">
    <location>
        <begin position="62"/>
        <end position="133"/>
    </location>
</feature>
<dbReference type="Gene3D" id="3.40.50.10190">
    <property type="entry name" value="BRCT domain"/>
    <property type="match status" value="4"/>
</dbReference>
<dbReference type="Proteomes" id="UP000279259">
    <property type="component" value="Unassembled WGS sequence"/>
</dbReference>
<evidence type="ECO:0000259" key="3">
    <source>
        <dbReference type="PROSITE" id="PS50172"/>
    </source>
</evidence>
<dbReference type="PANTHER" id="PTHR13561">
    <property type="entry name" value="DNA REPLICATION REGULATOR DPB11-RELATED"/>
    <property type="match status" value="1"/>
</dbReference>
<organism evidence="4 5">
    <name type="scientific">Saitozyma podzolica</name>
    <dbReference type="NCBI Taxonomy" id="1890683"/>
    <lineage>
        <taxon>Eukaryota</taxon>
        <taxon>Fungi</taxon>
        <taxon>Dikarya</taxon>
        <taxon>Basidiomycota</taxon>
        <taxon>Agaricomycotina</taxon>
        <taxon>Tremellomycetes</taxon>
        <taxon>Tremellales</taxon>
        <taxon>Trimorphomycetaceae</taxon>
        <taxon>Saitozyma</taxon>
    </lineage>
</organism>
<feature type="compositionally biased region" description="Basic and acidic residues" evidence="2">
    <location>
        <begin position="724"/>
        <end position="735"/>
    </location>
</feature>
<feature type="compositionally biased region" description="Basic residues" evidence="2">
    <location>
        <begin position="787"/>
        <end position="796"/>
    </location>
</feature>
<dbReference type="PROSITE" id="PS50172">
    <property type="entry name" value="BRCT"/>
    <property type="match status" value="4"/>
</dbReference>
<comment type="caution">
    <text evidence="4">The sequence shown here is derived from an EMBL/GenBank/DDBJ whole genome shotgun (WGS) entry which is preliminary data.</text>
</comment>
<dbReference type="GO" id="GO:0006270">
    <property type="term" value="P:DNA replication initiation"/>
    <property type="evidence" value="ECO:0007669"/>
    <property type="project" value="TreeGrafter"/>
</dbReference>
<feature type="compositionally biased region" description="Gly residues" evidence="2">
    <location>
        <begin position="839"/>
        <end position="849"/>
    </location>
</feature>
<dbReference type="AlphaFoldDB" id="A0A427YJJ5"/>
<feature type="compositionally biased region" description="Polar residues" evidence="2">
    <location>
        <begin position="652"/>
        <end position="677"/>
    </location>
</feature>
<evidence type="ECO:0000256" key="2">
    <source>
        <dbReference type="SAM" id="MobiDB-lite"/>
    </source>
</evidence>
<feature type="domain" description="BRCT" evidence="3">
    <location>
        <begin position="153"/>
        <end position="251"/>
    </location>
</feature>
<dbReference type="CDD" id="cd17731">
    <property type="entry name" value="BRCT_TopBP1_rpt2_like"/>
    <property type="match status" value="1"/>
</dbReference>
<dbReference type="PANTHER" id="PTHR13561:SF20">
    <property type="entry name" value="DNA TOPOISOMERASE 2-BINDING PROTEIN 1"/>
    <property type="match status" value="1"/>
</dbReference>
<protein>
    <recommendedName>
        <fullName evidence="3">BRCT domain-containing protein</fullName>
    </recommendedName>
</protein>
<evidence type="ECO:0000256" key="1">
    <source>
        <dbReference type="ARBA" id="ARBA00022737"/>
    </source>
</evidence>
<dbReference type="GO" id="GO:0033314">
    <property type="term" value="P:mitotic DNA replication checkpoint signaling"/>
    <property type="evidence" value="ECO:0007669"/>
    <property type="project" value="TreeGrafter"/>
</dbReference>
<feature type="compositionally biased region" description="Basic and acidic residues" evidence="2">
    <location>
        <begin position="764"/>
        <end position="782"/>
    </location>
</feature>
<feature type="compositionally biased region" description="Polar residues" evidence="2">
    <location>
        <begin position="817"/>
        <end position="828"/>
    </location>
</feature>
<dbReference type="Pfam" id="PF00533">
    <property type="entry name" value="BRCT"/>
    <property type="match status" value="1"/>
</dbReference>
<feature type="domain" description="BRCT" evidence="3">
    <location>
        <begin position="516"/>
        <end position="607"/>
    </location>
</feature>
<dbReference type="OrthoDB" id="251770at2759"/>
<accession>A0A427YJJ5</accession>
<gene>
    <name evidence="4" type="ORF">EHS25_009542</name>
</gene>
<evidence type="ECO:0000313" key="4">
    <source>
        <dbReference type="EMBL" id="RSH91243.1"/>
    </source>
</evidence>
<dbReference type="STRING" id="1890683.A0A427YJJ5"/>
<dbReference type="SMART" id="SM00292">
    <property type="entry name" value="BRCT"/>
    <property type="match status" value="4"/>
</dbReference>
<dbReference type="InterPro" id="IPR059215">
    <property type="entry name" value="BRCT2_TopBP1-like"/>
</dbReference>
<feature type="region of interest" description="Disordered" evidence="2">
    <location>
        <begin position="882"/>
        <end position="906"/>
    </location>
</feature>
<feature type="compositionally biased region" description="Polar residues" evidence="2">
    <location>
        <begin position="694"/>
        <end position="703"/>
    </location>
</feature>
<feature type="compositionally biased region" description="Polar residues" evidence="2">
    <location>
        <begin position="380"/>
        <end position="392"/>
    </location>
</feature>
<dbReference type="InterPro" id="IPR001357">
    <property type="entry name" value="BRCT_dom"/>
</dbReference>
<proteinExistence type="predicted"/>
<sequence length="906" mass="98902">MNRRGHLSTKIPNVKLRPAPSASSSSRRRKEPSPMNAMDEEMLRRAWEGAEDEDTSSAALRRSSKPWKGVVMTFTGVDDKPRLSEMATKLGATIESALTVSVTHVVASGFGSAKYAYAVEHRLPVMTPEWIEDMHRRWLHAEEVDVQQHAQDFKLQAFTGLKIAMSGIEPIERRKQLVHYINSNGGLYSKDLDRTCTHLIANKPTTERNPSEKVKWAVKEVAAREALRRAGKKVEDEDMRIVYEEWVWDCVAFEGRWKEDWYDARKVRRAARASAEDVLNGTVPRVEAKKDDPQEEDNEPATLRKRKRENLDNLVGELISSAAIKVEPSSDALVPPVNPEDEDSKHAHIATTDPDEAPLIPPRQARREPELRKTSLLHATRTNSFAGPSKPSTHALELDPSLPASVASAPDAQSAPEGEEFPSIFDGLRFSHLIEEKAAGLEQALIKHGGKLVSEQERLDGEEVDYVIVRLCSTARPVLLETAHQPLVVTECWIEGCCFEQRLLDPNSHLVFRPLTSPMPIPGAQKFLVHMSGFSSENAVYLRRLLRVIGGTLSLKLGKQTTHLVCAQPAGPKYAKAPEWGVSVVKDSWLLEMGRTGRLQPEEEHRHVVPAAAMAVDVATTSALPSAPSDMDIAHQSTSPASAPTLPPSRALKSTPTLIDNNPRSRSLDVSHTSSMATDLVRPLSPPKAETERLLNQASSSRKGSPAESIESKLSRASSAPGHDALRKPKPKQEPAKAATVAGFELGDGTGASNASESGSGSGGKREMIEVLRQLAQKEDSTPGRSKLVRRSRPSSRLRTSMIHSPISPLEPDTSGDGVNTNNASGRSSPAAEADEGGWQPGMGMGMGMGTEAEESLRVNYVDPQAEKEKRKLVEALRRGHAAAAAAAAAPTAVDWESPKKRTRAG</sequence>
<evidence type="ECO:0000313" key="5">
    <source>
        <dbReference type="Proteomes" id="UP000279259"/>
    </source>
</evidence>
<dbReference type="SUPFAM" id="SSF52113">
    <property type="entry name" value="BRCT domain"/>
    <property type="match status" value="4"/>
</dbReference>
<keyword evidence="5" id="KW-1185">Reference proteome</keyword>
<dbReference type="InterPro" id="IPR036420">
    <property type="entry name" value="BRCT_dom_sf"/>
</dbReference>